<comment type="caution">
    <text evidence="8">The sequence shown here is derived from an EMBL/GenBank/DDBJ whole genome shotgun (WGS) entry which is preliminary data.</text>
</comment>
<evidence type="ECO:0000256" key="1">
    <source>
        <dbReference type="ARBA" id="ARBA00004123"/>
    </source>
</evidence>
<sequence length="245" mass="27901">MEEGGSTAKKYPCNFCDRVFITAQALGGHQNSHRRERDSVKMSSEEVQFQPIQATPTISPFSHSTAQTNNCKIRDVPMPYDYNRHHPRKIYVPNHTIPKEFYYHPYANRPNTNQNGLVPWKNLCFGSRYPLNSMAGHPTDYANTRSMSRYPFIFSRGESSQGYQSLRLLPQNYDFFPQNNGGEIRNDYQLNMNASISIAGDKKVRNNEGPSIAVMLNRVGEQKNNNAEANCDDADVGELDLTLRL</sequence>
<dbReference type="Proteomes" id="UP000623129">
    <property type="component" value="Unassembled WGS sequence"/>
</dbReference>
<keyword evidence="3 6" id="KW-0863">Zinc-finger</keyword>
<feature type="domain" description="C2H2-type" evidence="7">
    <location>
        <begin position="11"/>
        <end position="38"/>
    </location>
</feature>
<reference evidence="8" key="1">
    <citation type="submission" date="2020-01" db="EMBL/GenBank/DDBJ databases">
        <title>Genome sequence of Kobresia littledalei, the first chromosome-level genome in the family Cyperaceae.</title>
        <authorList>
            <person name="Qu G."/>
        </authorList>
    </citation>
    <scope>NUCLEOTIDE SEQUENCE</scope>
    <source>
        <strain evidence="8">C.B.Clarke</strain>
        <tissue evidence="8">Leaf</tissue>
    </source>
</reference>
<evidence type="ECO:0000313" key="9">
    <source>
        <dbReference type="Proteomes" id="UP000623129"/>
    </source>
</evidence>
<evidence type="ECO:0000256" key="2">
    <source>
        <dbReference type="ARBA" id="ARBA00022723"/>
    </source>
</evidence>
<dbReference type="PROSITE" id="PS00028">
    <property type="entry name" value="ZINC_FINGER_C2H2_1"/>
    <property type="match status" value="1"/>
</dbReference>
<dbReference type="EMBL" id="SWLB01000008">
    <property type="protein sequence ID" value="KAF3335799.1"/>
    <property type="molecule type" value="Genomic_DNA"/>
</dbReference>
<gene>
    <name evidence="8" type="ORF">FCM35_KLT20306</name>
</gene>
<dbReference type="GO" id="GO:0009788">
    <property type="term" value="P:negative regulation of abscisic acid-activated signaling pathway"/>
    <property type="evidence" value="ECO:0007669"/>
    <property type="project" value="InterPro"/>
</dbReference>
<protein>
    <submittedName>
        <fullName evidence="8">Zinc finger protein 6</fullName>
    </submittedName>
</protein>
<keyword evidence="9" id="KW-1185">Reference proteome</keyword>
<dbReference type="AlphaFoldDB" id="A0A833R5V1"/>
<dbReference type="GO" id="GO:0005634">
    <property type="term" value="C:nucleus"/>
    <property type="evidence" value="ECO:0007669"/>
    <property type="project" value="UniProtKB-SubCell"/>
</dbReference>
<evidence type="ECO:0000259" key="7">
    <source>
        <dbReference type="PROSITE" id="PS50157"/>
    </source>
</evidence>
<keyword evidence="5" id="KW-0539">Nucleus</keyword>
<accession>A0A833R5V1</accession>
<name>A0A833R5V1_9POAL</name>
<dbReference type="InterPro" id="IPR013087">
    <property type="entry name" value="Znf_C2H2_type"/>
</dbReference>
<keyword evidence="4" id="KW-0862">Zinc</keyword>
<dbReference type="InterPro" id="IPR044246">
    <property type="entry name" value="ZFP3-like"/>
</dbReference>
<evidence type="ECO:0000256" key="5">
    <source>
        <dbReference type="ARBA" id="ARBA00023242"/>
    </source>
</evidence>
<dbReference type="InterPro" id="IPR036236">
    <property type="entry name" value="Znf_C2H2_sf"/>
</dbReference>
<evidence type="ECO:0000256" key="6">
    <source>
        <dbReference type="PROSITE-ProRule" id="PRU00042"/>
    </source>
</evidence>
<dbReference type="Gene3D" id="3.30.160.60">
    <property type="entry name" value="Classic Zinc Finger"/>
    <property type="match status" value="1"/>
</dbReference>
<keyword evidence="2" id="KW-0479">Metal-binding</keyword>
<dbReference type="GO" id="GO:0008270">
    <property type="term" value="F:zinc ion binding"/>
    <property type="evidence" value="ECO:0007669"/>
    <property type="project" value="UniProtKB-KW"/>
</dbReference>
<dbReference type="Pfam" id="PF13912">
    <property type="entry name" value="zf-C2H2_6"/>
    <property type="match status" value="1"/>
</dbReference>
<dbReference type="PANTHER" id="PTHR47287">
    <property type="entry name" value="C2H2 AND C2HC ZINC FINGERS SUPERFAMILY PROTEIN"/>
    <property type="match status" value="1"/>
</dbReference>
<dbReference type="PANTHER" id="PTHR47287:SF9">
    <property type="entry name" value="ZINC FINGER PROTEIN 4-LIKE"/>
    <property type="match status" value="1"/>
</dbReference>
<dbReference type="PROSITE" id="PS50157">
    <property type="entry name" value="ZINC_FINGER_C2H2_2"/>
    <property type="match status" value="1"/>
</dbReference>
<comment type="subcellular location">
    <subcellularLocation>
        <location evidence="1">Nucleus</location>
    </subcellularLocation>
</comment>
<dbReference type="SUPFAM" id="SSF57667">
    <property type="entry name" value="beta-beta-alpha zinc fingers"/>
    <property type="match status" value="1"/>
</dbReference>
<evidence type="ECO:0000256" key="4">
    <source>
        <dbReference type="ARBA" id="ARBA00022833"/>
    </source>
</evidence>
<evidence type="ECO:0000313" key="8">
    <source>
        <dbReference type="EMBL" id="KAF3335799.1"/>
    </source>
</evidence>
<organism evidence="8 9">
    <name type="scientific">Carex littledalei</name>
    <dbReference type="NCBI Taxonomy" id="544730"/>
    <lineage>
        <taxon>Eukaryota</taxon>
        <taxon>Viridiplantae</taxon>
        <taxon>Streptophyta</taxon>
        <taxon>Embryophyta</taxon>
        <taxon>Tracheophyta</taxon>
        <taxon>Spermatophyta</taxon>
        <taxon>Magnoliopsida</taxon>
        <taxon>Liliopsida</taxon>
        <taxon>Poales</taxon>
        <taxon>Cyperaceae</taxon>
        <taxon>Cyperoideae</taxon>
        <taxon>Cariceae</taxon>
        <taxon>Carex</taxon>
        <taxon>Carex subgen. Euthyceras</taxon>
    </lineage>
</organism>
<proteinExistence type="predicted"/>
<evidence type="ECO:0000256" key="3">
    <source>
        <dbReference type="ARBA" id="ARBA00022771"/>
    </source>
</evidence>